<dbReference type="Proteomes" id="UP000003412">
    <property type="component" value="Chromosome"/>
</dbReference>
<organism evidence="1 2">
    <name type="scientific">Listeria marthii FSL S4-120</name>
    <dbReference type="NCBI Taxonomy" id="702457"/>
    <lineage>
        <taxon>Bacteria</taxon>
        <taxon>Bacillati</taxon>
        <taxon>Bacillota</taxon>
        <taxon>Bacilli</taxon>
        <taxon>Bacillales</taxon>
        <taxon>Listeriaceae</taxon>
        <taxon>Listeria</taxon>
    </lineage>
</organism>
<proteinExistence type="predicted"/>
<evidence type="ECO:0000313" key="2">
    <source>
        <dbReference type="Proteomes" id="UP000003412"/>
    </source>
</evidence>
<keyword evidence="2" id="KW-1185">Reference proteome</keyword>
<gene>
    <name evidence="1" type="ORF">NT05LM_2290</name>
</gene>
<dbReference type="EMBL" id="ADXF01000787">
    <property type="protein sequence ID" value="EFR87220.1"/>
    <property type="molecule type" value="Genomic_DNA"/>
</dbReference>
<comment type="caution">
    <text evidence="1">The sequence shown here is derived from an EMBL/GenBank/DDBJ whole genome shotgun (WGS) entry which is preliminary data.</text>
</comment>
<accession>A0ABP2JWI8</accession>
<protein>
    <submittedName>
        <fullName evidence="1">Ig heavy chain variable region, VH3 family</fullName>
    </submittedName>
</protein>
<sequence length="51" mass="6037">MPHVLCSLFFIGTEVRKDEDLEQYCWENLEYNNPVINWDFSYFGVSSGDDL</sequence>
<reference evidence="1 2" key="1">
    <citation type="journal article" date="2010" name="Microbiol. Resour. Announc.">
        <title>Comparative genomics of the bacterial genus Listeria: Genome evolution is characterized by limited gene acquisition and limited gene loss.</title>
        <authorList>
            <person name="den Bakker H.C."/>
            <person name="Cummings C.A."/>
            <person name="Ferreira V."/>
            <person name="Vatta P."/>
            <person name="Orsi R.H."/>
            <person name="Degoricija L."/>
            <person name="Barker M."/>
            <person name="Petrauskene O."/>
            <person name="Furtado M.R."/>
            <person name="Wiedmann M."/>
        </authorList>
    </citation>
    <scope>NUCLEOTIDE SEQUENCE [LARGE SCALE GENOMIC DNA]</scope>
    <source>
        <strain evidence="1 2">FSL S4-120</strain>
    </source>
</reference>
<name>A0ABP2JWI8_9LIST</name>
<evidence type="ECO:0000313" key="1">
    <source>
        <dbReference type="EMBL" id="EFR87220.1"/>
    </source>
</evidence>